<feature type="region of interest" description="Disordered" evidence="1">
    <location>
        <begin position="1"/>
        <end position="29"/>
    </location>
</feature>
<evidence type="ECO:0000313" key="3">
    <source>
        <dbReference type="Proteomes" id="UP000228711"/>
    </source>
</evidence>
<gene>
    <name evidence="2" type="ORF">COT25_02020</name>
</gene>
<evidence type="ECO:0000313" key="2">
    <source>
        <dbReference type="EMBL" id="PIS41623.1"/>
    </source>
</evidence>
<organism evidence="2 3">
    <name type="scientific">Candidatus Kerfeldbacteria bacterium CG08_land_8_20_14_0_20_42_7</name>
    <dbReference type="NCBI Taxonomy" id="2014245"/>
    <lineage>
        <taxon>Bacteria</taxon>
        <taxon>Candidatus Kerfeldiibacteriota</taxon>
    </lineage>
</organism>
<accession>A0A2H0YV55</accession>
<dbReference type="Proteomes" id="UP000228711">
    <property type="component" value="Unassembled WGS sequence"/>
</dbReference>
<name>A0A2H0YV55_9BACT</name>
<comment type="caution">
    <text evidence="2">The sequence shown here is derived from an EMBL/GenBank/DDBJ whole genome shotgun (WGS) entry which is preliminary data.</text>
</comment>
<protein>
    <submittedName>
        <fullName evidence="2">Uncharacterized protein</fullName>
    </submittedName>
</protein>
<sequence length="110" mass="12486">MYSEDKQNLLTKGGLEMSSRTFTTPKNPYPELTPGLRISIVLQTKPGTQNSTKPESAEIEYTVANVTKELVTLKGDEKPRLTREEDGNGWRYMFAKDGYRFPVTKITVVR</sequence>
<dbReference type="AlphaFoldDB" id="A0A2H0YV55"/>
<dbReference type="EMBL" id="PEXV01000070">
    <property type="protein sequence ID" value="PIS41623.1"/>
    <property type="molecule type" value="Genomic_DNA"/>
</dbReference>
<proteinExistence type="predicted"/>
<evidence type="ECO:0000256" key="1">
    <source>
        <dbReference type="SAM" id="MobiDB-lite"/>
    </source>
</evidence>
<reference evidence="3" key="1">
    <citation type="submission" date="2017-09" db="EMBL/GenBank/DDBJ databases">
        <title>Depth-based differentiation of microbial function through sediment-hosted aquifers and enrichment of novel symbionts in the deep terrestrial subsurface.</title>
        <authorList>
            <person name="Probst A.J."/>
            <person name="Ladd B."/>
            <person name="Jarett J.K."/>
            <person name="Geller-Mcgrath D.E."/>
            <person name="Sieber C.M.K."/>
            <person name="Emerson J.B."/>
            <person name="Anantharaman K."/>
            <person name="Thomas B.C."/>
            <person name="Malmstrom R."/>
            <person name="Stieglmeier M."/>
            <person name="Klingl A."/>
            <person name="Woyke T."/>
            <person name="Ryan C.M."/>
            <person name="Banfield J.F."/>
        </authorList>
    </citation>
    <scope>NUCLEOTIDE SEQUENCE [LARGE SCALE GENOMIC DNA]</scope>
</reference>